<dbReference type="EMBL" id="JAJJMB010005149">
    <property type="protein sequence ID" value="KAI3940478.1"/>
    <property type="molecule type" value="Genomic_DNA"/>
</dbReference>
<name>A0AAD4XSJ7_9MAGN</name>
<dbReference type="AlphaFoldDB" id="A0AAD4XSJ7"/>
<dbReference type="Proteomes" id="UP001202328">
    <property type="component" value="Unassembled WGS sequence"/>
</dbReference>
<evidence type="ECO:0000313" key="2">
    <source>
        <dbReference type="Proteomes" id="UP001202328"/>
    </source>
</evidence>
<sequence>MDLLPQSLRSPCSCDTEDKLWRQIIIKKTINIGNMGRNITLTWGEETCKFDWFRSTFRMCVKAGIDCVVIEQNVEP</sequence>
<reference evidence="1" key="1">
    <citation type="submission" date="2022-04" db="EMBL/GenBank/DDBJ databases">
        <title>A functionally conserved STORR gene fusion in Papaver species that diverged 16.8 million years ago.</title>
        <authorList>
            <person name="Catania T."/>
        </authorList>
    </citation>
    <scope>NUCLEOTIDE SEQUENCE</scope>
    <source>
        <strain evidence="1">S-188037</strain>
    </source>
</reference>
<comment type="caution">
    <text evidence="1">The sequence shown here is derived from an EMBL/GenBank/DDBJ whole genome shotgun (WGS) entry which is preliminary data.</text>
</comment>
<keyword evidence="2" id="KW-1185">Reference proteome</keyword>
<protein>
    <submittedName>
        <fullName evidence="1">Uncharacterized protein</fullName>
    </submittedName>
</protein>
<accession>A0AAD4XSJ7</accession>
<evidence type="ECO:0000313" key="1">
    <source>
        <dbReference type="EMBL" id="KAI3940478.1"/>
    </source>
</evidence>
<gene>
    <name evidence="1" type="ORF">MKW98_024885</name>
</gene>
<organism evidence="1 2">
    <name type="scientific">Papaver atlanticum</name>
    <dbReference type="NCBI Taxonomy" id="357466"/>
    <lineage>
        <taxon>Eukaryota</taxon>
        <taxon>Viridiplantae</taxon>
        <taxon>Streptophyta</taxon>
        <taxon>Embryophyta</taxon>
        <taxon>Tracheophyta</taxon>
        <taxon>Spermatophyta</taxon>
        <taxon>Magnoliopsida</taxon>
        <taxon>Ranunculales</taxon>
        <taxon>Papaveraceae</taxon>
        <taxon>Papaveroideae</taxon>
        <taxon>Papaver</taxon>
    </lineage>
</organism>
<proteinExistence type="predicted"/>